<feature type="chain" id="PRO_5035218610" description="Fibronectin type-III domain-containing protein" evidence="1">
    <location>
        <begin position="28"/>
        <end position="1130"/>
    </location>
</feature>
<dbReference type="SUPFAM" id="SSF55486">
    <property type="entry name" value="Metalloproteases ('zincins'), catalytic domain"/>
    <property type="match status" value="1"/>
</dbReference>
<reference evidence="3" key="1">
    <citation type="submission" date="2021-03" db="EMBL/GenBank/DDBJ databases">
        <title>Acanthopleuribacteraceae sp. M133.</title>
        <authorList>
            <person name="Wang G."/>
        </authorList>
    </citation>
    <scope>NUCLEOTIDE SEQUENCE</scope>
    <source>
        <strain evidence="3">M133</strain>
    </source>
</reference>
<keyword evidence="1" id="KW-0732">Signal</keyword>
<dbReference type="EMBL" id="CP071793">
    <property type="protein sequence ID" value="QTD49377.1"/>
    <property type="molecule type" value="Genomic_DNA"/>
</dbReference>
<evidence type="ECO:0000313" key="4">
    <source>
        <dbReference type="Proteomes" id="UP000663929"/>
    </source>
</evidence>
<dbReference type="PANTHER" id="PTHR33683:SF46">
    <property type="entry name" value="SUSHI DOMAIN-CONTAINING PROTEIN"/>
    <property type="match status" value="1"/>
</dbReference>
<keyword evidence="4" id="KW-1185">Reference proteome</keyword>
<protein>
    <recommendedName>
        <fullName evidence="2">Fibronectin type-III domain-containing protein</fullName>
    </recommendedName>
</protein>
<feature type="domain" description="Fibronectin type-III" evidence="2">
    <location>
        <begin position="682"/>
        <end position="775"/>
    </location>
</feature>
<accession>A0A8A4TIQ6</accession>
<organism evidence="3 4">
    <name type="scientific">Sulfidibacter corallicola</name>
    <dbReference type="NCBI Taxonomy" id="2818388"/>
    <lineage>
        <taxon>Bacteria</taxon>
        <taxon>Pseudomonadati</taxon>
        <taxon>Acidobacteriota</taxon>
        <taxon>Holophagae</taxon>
        <taxon>Acanthopleuribacterales</taxon>
        <taxon>Acanthopleuribacteraceae</taxon>
        <taxon>Sulfidibacter</taxon>
    </lineage>
</organism>
<dbReference type="InterPro" id="IPR003961">
    <property type="entry name" value="FN3_dom"/>
</dbReference>
<feature type="signal peptide" evidence="1">
    <location>
        <begin position="1"/>
        <end position="27"/>
    </location>
</feature>
<evidence type="ECO:0000313" key="3">
    <source>
        <dbReference type="EMBL" id="QTD49377.1"/>
    </source>
</evidence>
<gene>
    <name evidence="3" type="ORF">J3U87_27650</name>
</gene>
<evidence type="ECO:0000256" key="1">
    <source>
        <dbReference type="SAM" id="SignalP"/>
    </source>
</evidence>
<dbReference type="RefSeq" id="WP_237379012.1">
    <property type="nucleotide sequence ID" value="NZ_CP071793.1"/>
</dbReference>
<dbReference type="AlphaFoldDB" id="A0A8A4TIQ6"/>
<dbReference type="KEGG" id="scor:J3U87_27650"/>
<sequence>MLFAIHRPVARRCLAICLVLFPCALLAQTTPEYDSIWERVRYRHADLEVNQAYQSLQEVDSTEQGRLNADLRALGANVQASRVDGFSGRWGTVLLSRPLMPGNGVGNKISWNRSFKSVAQEKEAVLTAFTDFLGQYKEQLHLDPSEFGAEHKVTFYRDRELVRIYIPRAIDGIPVRHSNINAAVNNGNLVLFGAHFWGDVAPRAATISEAESQHILSEYLGESLRFDGFRHEARLEYIPMAKNRHTPNQHFGDGYDYRLCWVLAPEFSGEIPEWEALVDAENGEVLSFQDTSHYFAESLTVSGGVYPLTNDGVGPEGQEQDYPFPFLPVTTSTGRTLYTDGGGNISVCNNTTVIGTLAGRYVVINDVCGTFEESTDTNHLDLGFGDAPGDTDCVVAAGRSAGNTKSSRSAYYEINRIVEIGRGHLPDNDWVRSPLPVQVNIDDTCNATGGPGGLRFFKSGGGCNNTGEIAGVFDHEWGHGMDGADATPGISTPGEGIADLFAAIRLNTSCIGRNFRTINCSGFGDPCLDCTGVRDIDWGKRQSNSPHNVTWANDTCKPFGGGGPCGGSVHCEGQVYAEAVWDLWKRDLPAAFPELDERALHELTAHLIFQGSGGVGAAFQCNQGSGGCGANNGYLNYLAADDDDGNLDNGTPHMTAIFAAFDRHGIACDSLTVQNSGCANGPTAAPTVQAAATSLGAELTWNAVPNADTYRVYRSEGVDACALGKYLLTETAGTSFTDAELAPSMEYTYLVVPMGAGQACFGPSSGCVTVTPEGPEGLALGFVADLEITSGDGDIFLDNCEDAVISVSAFNLGNNALTNVRITEVRFPNQPDIVLNETLPKTVAASLTGDCTGAPVTLAFTASGLSFNAGLEVEIVAEADGVDGATGSYTFDKTQSNWETLPVATFDFETDMNGFQAISGTFTRSNAIDGAGGSEFYLASSANTHNVCDVAYSPLMELSSDSTLSIQTHFDIEEFGQGWWDRANLALVNATDASRSVIAPDGGRTYNASGQASSSFCNNGEDGFAAAMETWAESTFSAGALDSANQAGRQLYLELRYGTDGAAVGSGFRVDSISLTNVNVQVPEASSQSCCSFESLYATWPDVTILNMVSCVNLEQPVFKTPLVMSTTGH</sequence>
<dbReference type="InterPro" id="IPR013783">
    <property type="entry name" value="Ig-like_fold"/>
</dbReference>
<proteinExistence type="predicted"/>
<dbReference type="Proteomes" id="UP000663929">
    <property type="component" value="Chromosome"/>
</dbReference>
<dbReference type="Gene3D" id="2.60.40.10">
    <property type="entry name" value="Immunoglobulins"/>
    <property type="match status" value="1"/>
</dbReference>
<name>A0A8A4TIQ6_SULCO</name>
<evidence type="ECO:0000259" key="2">
    <source>
        <dbReference type="PROSITE" id="PS50853"/>
    </source>
</evidence>
<dbReference type="PROSITE" id="PS50853">
    <property type="entry name" value="FN3"/>
    <property type="match status" value="1"/>
</dbReference>
<dbReference type="PANTHER" id="PTHR33683">
    <property type="entry name" value="1, PUTATIVE-RELATED"/>
    <property type="match status" value="1"/>
</dbReference>